<keyword evidence="1" id="KW-1133">Transmembrane helix</keyword>
<protein>
    <submittedName>
        <fullName evidence="2">Hypothetical membrane protein</fullName>
    </submittedName>
</protein>
<reference evidence="2 3" key="1">
    <citation type="journal article" date="2005" name="J. Biosci. Bioeng.">
        <title>Isolation and characterization of benzene-tolerant Rhodococcus opacus strains.</title>
        <authorList>
            <person name="Na K.S."/>
            <person name="Kuroda A."/>
            <person name="Takiguchi N."/>
            <person name="Ikeda T."/>
            <person name="Ohtake H."/>
            <person name="Kato J."/>
        </authorList>
    </citation>
    <scope>NUCLEOTIDE SEQUENCE [LARGE SCALE GENOMIC DNA]</scope>
    <source>
        <strain evidence="2 3">B4</strain>
        <plasmid evidence="2">pROB02</plasmid>
    </source>
</reference>
<name>C1BDV3_RHOOB</name>
<proteinExistence type="predicted"/>
<feature type="transmembrane region" description="Helical" evidence="1">
    <location>
        <begin position="46"/>
        <end position="68"/>
    </location>
</feature>
<dbReference type="HOGENOM" id="CLU_2495838_0_0_11"/>
<dbReference type="PATRIC" id="fig|632772.20.peg.8524"/>
<evidence type="ECO:0000256" key="1">
    <source>
        <dbReference type="SAM" id="Phobius"/>
    </source>
</evidence>
<dbReference type="Proteomes" id="UP000002212">
    <property type="component" value="Plasmid pROB02"/>
</dbReference>
<reference evidence="2 3" key="2">
    <citation type="submission" date="2009-03" db="EMBL/GenBank/DDBJ databases">
        <title>Comparison of the complete genome sequences of Rhodococcus erythropolis PR4 and Rhodococcus opacus B4.</title>
        <authorList>
            <person name="Takarada H."/>
            <person name="Sekine M."/>
            <person name="Hosoyama A."/>
            <person name="Yamada R."/>
            <person name="Fujisawa T."/>
            <person name="Omata S."/>
            <person name="Shimizu A."/>
            <person name="Tsukatani N."/>
            <person name="Tanikawa S."/>
            <person name="Fujita N."/>
            <person name="Harayama S."/>
        </authorList>
    </citation>
    <scope>NUCLEOTIDE SEQUENCE [LARGE SCALE GENOMIC DNA]</scope>
    <source>
        <strain evidence="2 3">B4</strain>
        <plasmid evidence="2 3">pROB02</plasmid>
    </source>
</reference>
<dbReference type="RefSeq" id="WP_012687195.1">
    <property type="nucleotide sequence ID" value="NC_012521.1"/>
</dbReference>
<dbReference type="AlphaFoldDB" id="C1BDV3"/>
<keyword evidence="1" id="KW-0812">Transmembrane</keyword>
<gene>
    <name evidence="2" type="ordered locus">ROP_pROB02-01430</name>
</gene>
<dbReference type="KEGG" id="rop:ROP_pROB02-01430"/>
<accession>C1BDV3</accession>
<dbReference type="EMBL" id="AP011117">
    <property type="protein sequence ID" value="BAH47156.1"/>
    <property type="molecule type" value="Genomic_DNA"/>
</dbReference>
<keyword evidence="1" id="KW-0472">Membrane</keyword>
<keyword evidence="2" id="KW-0614">Plasmid</keyword>
<evidence type="ECO:0000313" key="2">
    <source>
        <dbReference type="EMBL" id="BAH47156.1"/>
    </source>
</evidence>
<geneLocation type="plasmid" evidence="2 3">
    <name>pROB02</name>
</geneLocation>
<feature type="transmembrane region" description="Helical" evidence="1">
    <location>
        <begin position="6"/>
        <end position="26"/>
    </location>
</feature>
<organism evidence="2 3">
    <name type="scientific">Rhodococcus opacus (strain B4)</name>
    <dbReference type="NCBI Taxonomy" id="632772"/>
    <lineage>
        <taxon>Bacteria</taxon>
        <taxon>Bacillati</taxon>
        <taxon>Actinomycetota</taxon>
        <taxon>Actinomycetes</taxon>
        <taxon>Mycobacteriales</taxon>
        <taxon>Nocardiaceae</taxon>
        <taxon>Rhodococcus</taxon>
    </lineage>
</organism>
<sequence>MTAAHAVSIAVTFTWLGMVVISFIEAPLKFPYARVTVRLVLEIGRLGFRALNVTEIVWAALLIAGLVAGDEVPFSRALRLLWSENR</sequence>
<evidence type="ECO:0000313" key="3">
    <source>
        <dbReference type="Proteomes" id="UP000002212"/>
    </source>
</evidence>